<keyword evidence="2" id="KW-1133">Transmembrane helix</keyword>
<reference evidence="4" key="1">
    <citation type="submission" date="2020-07" db="EMBL/GenBank/DDBJ databases">
        <title>Clarias magur genome sequencing, assembly and annotation.</title>
        <authorList>
            <person name="Kushwaha B."/>
            <person name="Kumar R."/>
            <person name="Das P."/>
            <person name="Joshi C.G."/>
            <person name="Kumar D."/>
            <person name="Nagpure N.S."/>
            <person name="Pandey M."/>
            <person name="Agarwal S."/>
            <person name="Srivastava S."/>
            <person name="Singh M."/>
            <person name="Sahoo L."/>
            <person name="Jayasankar P."/>
            <person name="Meher P.K."/>
            <person name="Koringa P.G."/>
            <person name="Iquebal M.A."/>
            <person name="Das S.P."/>
            <person name="Bit A."/>
            <person name="Patnaik S."/>
            <person name="Patel N."/>
            <person name="Shah T.M."/>
            <person name="Hinsu A."/>
            <person name="Jena J.K."/>
        </authorList>
    </citation>
    <scope>NUCLEOTIDE SEQUENCE</scope>
    <source>
        <strain evidence="4">CIFAMagur01</strain>
        <tissue evidence="4">Testis</tissue>
    </source>
</reference>
<protein>
    <submittedName>
        <fullName evidence="4">Protein FAM69A-like</fullName>
    </submittedName>
</protein>
<dbReference type="Pfam" id="PF14875">
    <property type="entry name" value="PIP49_N"/>
    <property type="match status" value="1"/>
</dbReference>
<feature type="transmembrane region" description="Helical" evidence="2">
    <location>
        <begin position="28"/>
        <end position="47"/>
    </location>
</feature>
<gene>
    <name evidence="4" type="primary">fam69a</name>
    <name evidence="4" type="ORF">DAT39_015801</name>
</gene>
<dbReference type="SMART" id="SM01299">
    <property type="entry name" value="PIP49_N"/>
    <property type="match status" value="1"/>
</dbReference>
<keyword evidence="2" id="KW-0472">Membrane</keyword>
<sequence length="228" mass="26173">MARGLFARAWITKSYLFHVGPSYVRVKYLFLTWLAVFVGSWVVYVQYSSYTELCRAHECYTTICDKYRAGVIEGVACSRLCEKASLYFRRCLSSKPSTQVYTASWGDVDAVIKCHPGDVLHYELGEEPEPRKEPALFDKPTRGTSVEKFREMVYGHVKEMKSSDSDTAPAALRKRKRRHSVQPETTESECSAQRSAVLLFPVLLKHHGSERAPRTRQGERLHCTKRRQ</sequence>
<evidence type="ECO:0000256" key="1">
    <source>
        <dbReference type="SAM" id="MobiDB-lite"/>
    </source>
</evidence>
<feature type="non-terminal residue" evidence="4">
    <location>
        <position position="1"/>
    </location>
</feature>
<accession>A0A8J4UFT6</accession>
<keyword evidence="2" id="KW-0812">Transmembrane</keyword>
<feature type="region of interest" description="Disordered" evidence="1">
    <location>
        <begin position="159"/>
        <end position="191"/>
    </location>
</feature>
<evidence type="ECO:0000259" key="3">
    <source>
        <dbReference type="SMART" id="SM01299"/>
    </source>
</evidence>
<proteinExistence type="predicted"/>
<organism evidence="4 5">
    <name type="scientific">Clarias magur</name>
    <name type="common">Asian catfish</name>
    <name type="synonym">Macropteronotus magur</name>
    <dbReference type="NCBI Taxonomy" id="1594786"/>
    <lineage>
        <taxon>Eukaryota</taxon>
        <taxon>Metazoa</taxon>
        <taxon>Chordata</taxon>
        <taxon>Craniata</taxon>
        <taxon>Vertebrata</taxon>
        <taxon>Euteleostomi</taxon>
        <taxon>Actinopterygii</taxon>
        <taxon>Neopterygii</taxon>
        <taxon>Teleostei</taxon>
        <taxon>Ostariophysi</taxon>
        <taxon>Siluriformes</taxon>
        <taxon>Clariidae</taxon>
        <taxon>Clarias</taxon>
    </lineage>
</organism>
<dbReference type="EMBL" id="QNUK01000371">
    <property type="protein sequence ID" value="KAF5894485.1"/>
    <property type="molecule type" value="Genomic_DNA"/>
</dbReference>
<dbReference type="PANTHER" id="PTHR21093">
    <property type="entry name" value="DIVERGENT PROTEIN KINASE DOMAIN 1C-RELATED"/>
    <property type="match status" value="1"/>
</dbReference>
<feature type="compositionally biased region" description="Polar residues" evidence="1">
    <location>
        <begin position="182"/>
        <end position="191"/>
    </location>
</feature>
<evidence type="ECO:0000313" key="5">
    <source>
        <dbReference type="Proteomes" id="UP000727407"/>
    </source>
</evidence>
<evidence type="ECO:0000313" key="4">
    <source>
        <dbReference type="EMBL" id="KAF5894485.1"/>
    </source>
</evidence>
<feature type="compositionally biased region" description="Basic and acidic residues" evidence="1">
    <location>
        <begin position="207"/>
        <end position="222"/>
    </location>
</feature>
<dbReference type="AlphaFoldDB" id="A0A8J4UFT6"/>
<keyword evidence="5" id="KW-1185">Reference proteome</keyword>
<feature type="domain" description="FAM69 N-terminal" evidence="3">
    <location>
        <begin position="22"/>
        <end position="174"/>
    </location>
</feature>
<comment type="caution">
    <text evidence="4">The sequence shown here is derived from an EMBL/GenBank/DDBJ whole genome shotgun (WGS) entry which is preliminary data.</text>
</comment>
<dbReference type="OrthoDB" id="8860232at2759"/>
<dbReference type="InterPro" id="IPR029244">
    <property type="entry name" value="FAM69_N"/>
</dbReference>
<dbReference type="Proteomes" id="UP000727407">
    <property type="component" value="Unassembled WGS sequence"/>
</dbReference>
<name>A0A8J4UFT6_CLAMG</name>
<evidence type="ECO:0000256" key="2">
    <source>
        <dbReference type="SAM" id="Phobius"/>
    </source>
</evidence>
<feature type="region of interest" description="Disordered" evidence="1">
    <location>
        <begin position="207"/>
        <end position="228"/>
    </location>
</feature>
<dbReference type="PANTHER" id="PTHR21093:SF8">
    <property type="entry name" value="DIVERGENT PROTEIN KINASE DOMAIN 1A"/>
    <property type="match status" value="1"/>
</dbReference>